<name>A0A8H7R002_9FUNG</name>
<dbReference type="PROSITE" id="PS51192">
    <property type="entry name" value="HELICASE_ATP_BIND_1"/>
    <property type="match status" value="1"/>
</dbReference>
<dbReference type="SMART" id="SM00487">
    <property type="entry name" value="DEXDc"/>
    <property type="match status" value="1"/>
</dbReference>
<evidence type="ECO:0000256" key="2">
    <source>
        <dbReference type="ARBA" id="ARBA00022801"/>
    </source>
</evidence>
<evidence type="ECO:0000256" key="1">
    <source>
        <dbReference type="ARBA" id="ARBA00022741"/>
    </source>
</evidence>
<reference evidence="7" key="1">
    <citation type="submission" date="2020-12" db="EMBL/GenBank/DDBJ databases">
        <title>Metabolic potential, ecology and presence of endohyphal bacteria is reflected in genomic diversity of Mucoromycotina.</title>
        <authorList>
            <person name="Muszewska A."/>
            <person name="Okrasinska A."/>
            <person name="Steczkiewicz K."/>
            <person name="Drgas O."/>
            <person name="Orlowska M."/>
            <person name="Perlinska-Lenart U."/>
            <person name="Aleksandrzak-Piekarczyk T."/>
            <person name="Szatraj K."/>
            <person name="Zielenkiewicz U."/>
            <person name="Pilsyk S."/>
            <person name="Malc E."/>
            <person name="Mieczkowski P."/>
            <person name="Kruszewska J.S."/>
            <person name="Biernat P."/>
            <person name="Pawlowska J."/>
        </authorList>
    </citation>
    <scope>NUCLEOTIDE SEQUENCE</scope>
    <source>
        <strain evidence="7">CBS 226.32</strain>
    </source>
</reference>
<dbReference type="GO" id="GO:0016787">
    <property type="term" value="F:hydrolase activity"/>
    <property type="evidence" value="ECO:0007669"/>
    <property type="project" value="UniProtKB-KW"/>
</dbReference>
<dbReference type="Pfam" id="PF07717">
    <property type="entry name" value="OB_NTP_bind"/>
    <property type="match status" value="1"/>
</dbReference>
<evidence type="ECO:0008006" key="9">
    <source>
        <dbReference type="Google" id="ProtNLM"/>
    </source>
</evidence>
<dbReference type="CDD" id="cd18791">
    <property type="entry name" value="SF2_C_RHA"/>
    <property type="match status" value="1"/>
</dbReference>
<proteinExistence type="predicted"/>
<dbReference type="GO" id="GO:0004386">
    <property type="term" value="F:helicase activity"/>
    <property type="evidence" value="ECO:0007669"/>
    <property type="project" value="UniProtKB-KW"/>
</dbReference>
<evidence type="ECO:0000256" key="4">
    <source>
        <dbReference type="ARBA" id="ARBA00022840"/>
    </source>
</evidence>
<protein>
    <recommendedName>
        <fullName evidence="9">ATP-dependent RNA helicase DHX34</fullName>
    </recommendedName>
</protein>
<dbReference type="Pfam" id="PF00271">
    <property type="entry name" value="Helicase_C"/>
    <property type="match status" value="1"/>
</dbReference>
<dbReference type="InterPro" id="IPR001650">
    <property type="entry name" value="Helicase_C-like"/>
</dbReference>
<evidence type="ECO:0000259" key="6">
    <source>
        <dbReference type="PROSITE" id="PS51194"/>
    </source>
</evidence>
<dbReference type="SMART" id="SM00847">
    <property type="entry name" value="HA2"/>
    <property type="match status" value="1"/>
</dbReference>
<gene>
    <name evidence="7" type="ORF">INT46_010192</name>
</gene>
<dbReference type="InterPro" id="IPR027417">
    <property type="entry name" value="P-loop_NTPase"/>
</dbReference>
<dbReference type="PANTHER" id="PTHR18934">
    <property type="entry name" value="ATP-DEPENDENT RNA HELICASE"/>
    <property type="match status" value="1"/>
</dbReference>
<dbReference type="InterPro" id="IPR011709">
    <property type="entry name" value="DEAD-box_helicase_OB_fold"/>
</dbReference>
<evidence type="ECO:0000313" key="8">
    <source>
        <dbReference type="Proteomes" id="UP000650833"/>
    </source>
</evidence>
<dbReference type="FunFam" id="3.40.50.300:FF:000725">
    <property type="entry name" value="probable ATP-dependent RNA helicase DHX34"/>
    <property type="match status" value="1"/>
</dbReference>
<feature type="domain" description="Helicase ATP-binding" evidence="5">
    <location>
        <begin position="207"/>
        <end position="367"/>
    </location>
</feature>
<sequence>MSSFEQLQKRTTPPNFYVYVNMSYNRSRKRKPEYIPEEKYDVDGTLIRNEEAFRKRRWDLKEIINDLAKNREALKEAQVYLKEKKNEKEFSFYDLNSSRAWTEETDDIFFSRKKRGLVSWLIPTGSTIYYEFEGFYLKLKQSLCDGKILQKSTHADRMNIVRQEGEMIRHTLVLFQDFQTKKREGLKRKIKETKAALPVTPFANAIVQTLKQHRILLIAGDTGCGKSTQVPQILMNAGFNKIACTQPRRIACSSLARRVSYETMNEYGSKIAYQVRFEGTKTNRTRILFLTEGLLLRQYATDNLLSMYDVIVVDEVHERHMMGDFLLALLKKTLSQRKDLHVVLMSATINAELFAQYFDAPTLVVPGKMYSVKVHYWPFEEEDKNLIDEAAHRKRQEEVVKRSIPSRSSIVKAGILKNPYIKVLEYIDQFVPVNERGDLLIFMSGINEITTLAEELNMYAQKTKKWIVLMLHSSLTVEDQEKVFDSPSEGIRKCIISSNIAETSITIDGIRFIIDSGKVKEMNHDPASKLSRLSEFWISKASAKQRTGRAGRTGPGECFRFYSENEFNHFHDFAIPEIQRESLDPLLLQIKSMGLGNPRLFDYIEAPSMDFINSSMDFLSNLGAIDSNEKLLGLGSVLSRLPVDCIVGKMLILGVVFNIVDPILTIAAGMSVQSPFTRVTPNTNREYLKNKSEFDSKDGDPFTMLNLWQQWIDIKGSKNSSRKWCKEHLVEEHRLYEITKMKRQFEKVLNDFQPGLLESLQSMNDSDESDSEEKQFSRYDAREQLRRGRYDEKSSKKRRILRMENVQDETCLGDQDDNRDIRNLEFSLVNNIKQLKFRAYTLSEREIQLVKLVLCSSLYPQLAIGDEHNPHRKSNEIVFQVPAKSFLSIHPSSVIASHPEWVQGHDKNTRKDDQTVEDSMYQQLLCYLQLLETNKPFLVNITRVPGIHALLLFGKVIDLNFDCSVVVVDSYFVIRFRTSQVAEYVMYLTHKLRHEWNNLLNLRISRGLGESIDETAEDFIISPSTKSTLPLTIQQILNEKENNTKVNKVIDMWTPEAEKKYQLQMQSLNRRLVEFMDTSISAELNAAKASELLKMYPKYIEASEKLENEQVYPREWKPKDVVRTGIQITPNLFYNSIDMPSSASAIPAAADSIPMHIKTYWYCQGCRTTYSFNKIQATEHVLEKCSSLLKEDIAKDDYRPRQIE</sequence>
<dbReference type="Pfam" id="PF21010">
    <property type="entry name" value="HA2_C"/>
    <property type="match status" value="1"/>
</dbReference>
<organism evidence="7 8">
    <name type="scientific">Mucor plumbeus</name>
    <dbReference type="NCBI Taxonomy" id="97098"/>
    <lineage>
        <taxon>Eukaryota</taxon>
        <taxon>Fungi</taxon>
        <taxon>Fungi incertae sedis</taxon>
        <taxon>Mucoromycota</taxon>
        <taxon>Mucoromycotina</taxon>
        <taxon>Mucoromycetes</taxon>
        <taxon>Mucorales</taxon>
        <taxon>Mucorineae</taxon>
        <taxon>Mucoraceae</taxon>
        <taxon>Mucor</taxon>
    </lineage>
</organism>
<comment type="caution">
    <text evidence="7">The sequence shown here is derived from an EMBL/GenBank/DDBJ whole genome shotgun (WGS) entry which is preliminary data.</text>
</comment>
<evidence type="ECO:0000313" key="7">
    <source>
        <dbReference type="EMBL" id="KAG2201387.1"/>
    </source>
</evidence>
<dbReference type="Pfam" id="PF00270">
    <property type="entry name" value="DEAD"/>
    <property type="match status" value="1"/>
</dbReference>
<dbReference type="Gene3D" id="3.40.50.300">
    <property type="entry name" value="P-loop containing nucleotide triphosphate hydrolases"/>
    <property type="match status" value="2"/>
</dbReference>
<dbReference type="PROSITE" id="PS51194">
    <property type="entry name" value="HELICASE_CTER"/>
    <property type="match status" value="1"/>
</dbReference>
<dbReference type="SMART" id="SM00490">
    <property type="entry name" value="HELICc"/>
    <property type="match status" value="1"/>
</dbReference>
<accession>A0A8H7R002</accession>
<dbReference type="SUPFAM" id="SSF52540">
    <property type="entry name" value="P-loop containing nucleoside triphosphate hydrolases"/>
    <property type="match status" value="1"/>
</dbReference>
<dbReference type="Proteomes" id="UP000650833">
    <property type="component" value="Unassembled WGS sequence"/>
</dbReference>
<keyword evidence="4" id="KW-0067">ATP-binding</keyword>
<feature type="domain" description="Helicase C-terminal" evidence="6">
    <location>
        <begin position="426"/>
        <end position="594"/>
    </location>
</feature>
<dbReference type="Gene3D" id="1.20.120.1080">
    <property type="match status" value="1"/>
</dbReference>
<keyword evidence="8" id="KW-1185">Reference proteome</keyword>
<dbReference type="AlphaFoldDB" id="A0A8H7R002"/>
<dbReference type="EMBL" id="JAEPRC010000287">
    <property type="protein sequence ID" value="KAG2201387.1"/>
    <property type="molecule type" value="Genomic_DNA"/>
</dbReference>
<dbReference type="InterPro" id="IPR014001">
    <property type="entry name" value="Helicase_ATP-bd"/>
</dbReference>
<keyword evidence="3" id="KW-0347">Helicase</keyword>
<dbReference type="GO" id="GO:0003723">
    <property type="term" value="F:RNA binding"/>
    <property type="evidence" value="ECO:0007669"/>
    <property type="project" value="TreeGrafter"/>
</dbReference>
<evidence type="ECO:0000259" key="5">
    <source>
        <dbReference type="PROSITE" id="PS51192"/>
    </source>
</evidence>
<dbReference type="InterPro" id="IPR011545">
    <property type="entry name" value="DEAD/DEAH_box_helicase_dom"/>
</dbReference>
<keyword evidence="1" id="KW-0547">Nucleotide-binding</keyword>
<dbReference type="InterPro" id="IPR007502">
    <property type="entry name" value="Helicase-assoc_dom"/>
</dbReference>
<dbReference type="GO" id="GO:0005524">
    <property type="term" value="F:ATP binding"/>
    <property type="evidence" value="ECO:0007669"/>
    <property type="project" value="UniProtKB-KW"/>
</dbReference>
<keyword evidence="2" id="KW-0378">Hydrolase</keyword>
<dbReference type="OrthoDB" id="10253254at2759"/>
<evidence type="ECO:0000256" key="3">
    <source>
        <dbReference type="ARBA" id="ARBA00022806"/>
    </source>
</evidence>
<dbReference type="PANTHER" id="PTHR18934:SF221">
    <property type="entry name" value="ATP-DEPENDENT RNA HELICASE DHX34-RELATED"/>
    <property type="match status" value="1"/>
</dbReference>